<dbReference type="EC" id="3.5.1.2" evidence="10"/>
<dbReference type="OrthoDB" id="9807749at2"/>
<keyword evidence="10" id="KW-0963">Cytoplasm</keyword>
<evidence type="ECO:0000256" key="2">
    <source>
        <dbReference type="ARBA" id="ARBA00011152"/>
    </source>
</evidence>
<comment type="catalytic activity">
    <reaction evidence="8 10">
        <text>5-[(5-phospho-1-deoxy-D-ribulos-1-ylimino)methylamino]-1-(5-phospho-beta-D-ribosyl)imidazole-4-carboxamide + L-glutamine = D-erythro-1-(imidazol-4-yl)glycerol 3-phosphate + 5-amino-1-(5-phospho-beta-D-ribosyl)imidazole-4-carboxamide + L-glutamate + H(+)</text>
        <dbReference type="Rhea" id="RHEA:24793"/>
        <dbReference type="ChEBI" id="CHEBI:15378"/>
        <dbReference type="ChEBI" id="CHEBI:29985"/>
        <dbReference type="ChEBI" id="CHEBI:58278"/>
        <dbReference type="ChEBI" id="CHEBI:58359"/>
        <dbReference type="ChEBI" id="CHEBI:58475"/>
        <dbReference type="ChEBI" id="CHEBI:58525"/>
        <dbReference type="EC" id="4.3.2.10"/>
    </reaction>
</comment>
<feature type="domain" description="Glutamine amidotransferase" evidence="12">
    <location>
        <begin position="8"/>
        <end position="205"/>
    </location>
</feature>
<dbReference type="EC" id="4.3.2.10" evidence="10"/>
<dbReference type="SUPFAM" id="SSF52317">
    <property type="entry name" value="Class I glutamine amidotransferase-like"/>
    <property type="match status" value="1"/>
</dbReference>
<dbReference type="InterPro" id="IPR029062">
    <property type="entry name" value="Class_I_gatase-like"/>
</dbReference>
<dbReference type="NCBIfam" id="TIGR01855">
    <property type="entry name" value="IMP_synth_hisH"/>
    <property type="match status" value="1"/>
</dbReference>
<dbReference type="PROSITE" id="PS51273">
    <property type="entry name" value="GATASE_TYPE_1"/>
    <property type="match status" value="1"/>
</dbReference>
<evidence type="ECO:0000256" key="5">
    <source>
        <dbReference type="ARBA" id="ARBA00022962"/>
    </source>
</evidence>
<name>A0A6N6N067_9BACT</name>
<protein>
    <recommendedName>
        <fullName evidence="10">Imidazole glycerol phosphate synthase subunit HisH</fullName>
        <ecNumber evidence="10">4.3.2.10</ecNumber>
    </recommendedName>
    <alternativeName>
        <fullName evidence="10">IGP synthase glutaminase subunit</fullName>
        <ecNumber evidence="10">3.5.1.2</ecNumber>
    </alternativeName>
    <alternativeName>
        <fullName evidence="10">IGP synthase subunit HisH</fullName>
    </alternativeName>
    <alternativeName>
        <fullName evidence="10">ImGP synthase subunit HisH</fullName>
        <shortName evidence="10">IGPS subunit HisH</shortName>
    </alternativeName>
</protein>
<evidence type="ECO:0000256" key="1">
    <source>
        <dbReference type="ARBA" id="ARBA00005091"/>
    </source>
</evidence>
<dbReference type="GO" id="GO:0005737">
    <property type="term" value="C:cytoplasm"/>
    <property type="evidence" value="ECO:0007669"/>
    <property type="project" value="UniProtKB-SubCell"/>
</dbReference>
<evidence type="ECO:0000259" key="12">
    <source>
        <dbReference type="Pfam" id="PF00117"/>
    </source>
</evidence>
<dbReference type="PANTHER" id="PTHR42701:SF1">
    <property type="entry name" value="IMIDAZOLE GLYCEROL PHOSPHATE SYNTHASE SUBUNIT HISH"/>
    <property type="match status" value="1"/>
</dbReference>
<proteinExistence type="inferred from homology"/>
<dbReference type="GO" id="GO:0000107">
    <property type="term" value="F:imidazoleglycerol-phosphate synthase activity"/>
    <property type="evidence" value="ECO:0007669"/>
    <property type="project" value="UniProtKB-UniRule"/>
</dbReference>
<comment type="pathway">
    <text evidence="1 10">Amino-acid biosynthesis; L-histidine biosynthesis; L-histidine from 5-phospho-alpha-D-ribose 1-diphosphate: step 5/9.</text>
</comment>
<comment type="subcellular location">
    <subcellularLocation>
        <location evidence="10">Cytoplasm</location>
    </subcellularLocation>
</comment>
<dbReference type="GO" id="GO:0000105">
    <property type="term" value="P:L-histidine biosynthetic process"/>
    <property type="evidence" value="ECO:0007669"/>
    <property type="project" value="UniProtKB-UniRule"/>
</dbReference>
<dbReference type="EMBL" id="WAIE01000004">
    <property type="protein sequence ID" value="KAB1441297.1"/>
    <property type="molecule type" value="Genomic_DNA"/>
</dbReference>
<dbReference type="Gene3D" id="3.40.50.880">
    <property type="match status" value="1"/>
</dbReference>
<comment type="subunit">
    <text evidence="2 10">Heterodimer of HisH and HisF.</text>
</comment>
<sequence>MGLPVVAVVDYGVGNLFSVAQALRRFDLNVEITGDWRAVQAADAVVLPGVGAFGPAMQRLRELELDSVIRDVAAMGKPLMGICLGLQLLGRQSSEFGHHEGLGIIDGSVVQLPRVEQQGRVLKLPNIGWQPVLPAPGNEQAWGKTLLCDVPQGTTMYFVHTFALQVNDPDVCVAVSGYGDHEFCAAVASGSVFACQFHPERSGETGLRMYGSFAKEINEYCK</sequence>
<comment type="caution">
    <text evidence="13">The sequence shown here is derived from an EMBL/GenBank/DDBJ whole genome shotgun (WGS) entry which is preliminary data.</text>
</comment>
<feature type="active site" evidence="10 11">
    <location>
        <position position="200"/>
    </location>
</feature>
<keyword evidence="3 10" id="KW-0028">Amino-acid biosynthesis</keyword>
<keyword evidence="7 10" id="KW-0456">Lyase</keyword>
<gene>
    <name evidence="10 13" type="primary">hisH</name>
    <name evidence="13" type="ORF">F8A88_10090</name>
</gene>
<evidence type="ECO:0000256" key="6">
    <source>
        <dbReference type="ARBA" id="ARBA00023102"/>
    </source>
</evidence>
<dbReference type="UniPathway" id="UPA00031">
    <property type="reaction ID" value="UER00010"/>
</dbReference>
<dbReference type="AlphaFoldDB" id="A0A6N6N067"/>
<keyword evidence="14" id="KW-1185">Reference proteome</keyword>
<evidence type="ECO:0000256" key="10">
    <source>
        <dbReference type="HAMAP-Rule" id="MF_00278"/>
    </source>
</evidence>
<dbReference type="GO" id="GO:0004359">
    <property type="term" value="F:glutaminase activity"/>
    <property type="evidence" value="ECO:0007669"/>
    <property type="project" value="UniProtKB-EC"/>
</dbReference>
<comment type="function">
    <text evidence="10">IGPS catalyzes the conversion of PRFAR and glutamine to IGP, AICAR and glutamate. The HisH subunit catalyzes the hydrolysis of glutamine to glutamate and ammonia as part of the synthesis of IGP and AICAR. The resulting ammonia molecule is channeled to the active site of HisF.</text>
</comment>
<dbReference type="Proteomes" id="UP000438699">
    <property type="component" value="Unassembled WGS sequence"/>
</dbReference>
<reference evidence="13 14" key="1">
    <citation type="journal article" date="2017" name="Int. J. Syst. Evol. Microbiol.">
        <title>Desulfovibrio senegalensis sp. nov., a mesophilic sulfate reducer isolated from marine sediment.</title>
        <authorList>
            <person name="Thioye A."/>
            <person name="Gam Z.B.A."/>
            <person name="Mbengue M."/>
            <person name="Cayol J.L."/>
            <person name="Joseph-Bartoli M."/>
            <person name="Toure-Kane C."/>
            <person name="Labat M."/>
        </authorList>
    </citation>
    <scope>NUCLEOTIDE SEQUENCE [LARGE SCALE GENOMIC DNA]</scope>
    <source>
        <strain evidence="13 14">DSM 101509</strain>
    </source>
</reference>
<dbReference type="HAMAP" id="MF_00278">
    <property type="entry name" value="HisH"/>
    <property type="match status" value="1"/>
</dbReference>
<comment type="catalytic activity">
    <reaction evidence="9 10">
        <text>L-glutamine + H2O = L-glutamate + NH4(+)</text>
        <dbReference type="Rhea" id="RHEA:15889"/>
        <dbReference type="ChEBI" id="CHEBI:15377"/>
        <dbReference type="ChEBI" id="CHEBI:28938"/>
        <dbReference type="ChEBI" id="CHEBI:29985"/>
        <dbReference type="ChEBI" id="CHEBI:58359"/>
        <dbReference type="EC" id="3.5.1.2"/>
    </reaction>
</comment>
<dbReference type="GO" id="GO:0016829">
    <property type="term" value="F:lyase activity"/>
    <property type="evidence" value="ECO:0007669"/>
    <property type="project" value="UniProtKB-KW"/>
</dbReference>
<organism evidence="13 14">
    <name type="scientific">Pseudodesulfovibrio senegalensis</name>
    <dbReference type="NCBI Taxonomy" id="1721087"/>
    <lineage>
        <taxon>Bacteria</taxon>
        <taxon>Pseudomonadati</taxon>
        <taxon>Thermodesulfobacteriota</taxon>
        <taxon>Desulfovibrionia</taxon>
        <taxon>Desulfovibrionales</taxon>
        <taxon>Desulfovibrionaceae</taxon>
    </lineage>
</organism>
<dbReference type="PIRSF" id="PIRSF000495">
    <property type="entry name" value="Amidotransf_hisH"/>
    <property type="match status" value="1"/>
</dbReference>
<evidence type="ECO:0000313" key="14">
    <source>
        <dbReference type="Proteomes" id="UP000438699"/>
    </source>
</evidence>
<evidence type="ECO:0000256" key="3">
    <source>
        <dbReference type="ARBA" id="ARBA00022605"/>
    </source>
</evidence>
<keyword evidence="6 10" id="KW-0368">Histidine biosynthesis</keyword>
<dbReference type="PANTHER" id="PTHR42701">
    <property type="entry name" value="IMIDAZOLE GLYCEROL PHOSPHATE SYNTHASE SUBUNIT HISH"/>
    <property type="match status" value="1"/>
</dbReference>
<dbReference type="InterPro" id="IPR010139">
    <property type="entry name" value="Imidazole-glycPsynth_HisH"/>
</dbReference>
<evidence type="ECO:0000256" key="8">
    <source>
        <dbReference type="ARBA" id="ARBA00047838"/>
    </source>
</evidence>
<accession>A0A6N6N067</accession>
<dbReference type="Pfam" id="PF00117">
    <property type="entry name" value="GATase"/>
    <property type="match status" value="1"/>
</dbReference>
<dbReference type="RefSeq" id="WP_151151040.1">
    <property type="nucleotide sequence ID" value="NZ_WAIE01000004.1"/>
</dbReference>
<evidence type="ECO:0000256" key="9">
    <source>
        <dbReference type="ARBA" id="ARBA00049534"/>
    </source>
</evidence>
<feature type="active site" evidence="10 11">
    <location>
        <position position="198"/>
    </location>
</feature>
<evidence type="ECO:0000256" key="4">
    <source>
        <dbReference type="ARBA" id="ARBA00022801"/>
    </source>
</evidence>
<feature type="active site" description="Nucleophile" evidence="10 11">
    <location>
        <position position="83"/>
    </location>
</feature>
<evidence type="ECO:0000313" key="13">
    <source>
        <dbReference type="EMBL" id="KAB1441297.1"/>
    </source>
</evidence>
<keyword evidence="5 10" id="KW-0315">Glutamine amidotransferase</keyword>
<evidence type="ECO:0000256" key="7">
    <source>
        <dbReference type="ARBA" id="ARBA00023239"/>
    </source>
</evidence>
<evidence type="ECO:0000256" key="11">
    <source>
        <dbReference type="PIRSR" id="PIRSR000495-1"/>
    </source>
</evidence>
<dbReference type="CDD" id="cd01748">
    <property type="entry name" value="GATase1_IGP_Synthase"/>
    <property type="match status" value="1"/>
</dbReference>
<keyword evidence="4 10" id="KW-0378">Hydrolase</keyword>
<dbReference type="InterPro" id="IPR017926">
    <property type="entry name" value="GATASE"/>
</dbReference>